<dbReference type="GO" id="GO:1901982">
    <property type="term" value="F:maltose binding"/>
    <property type="evidence" value="ECO:0007669"/>
    <property type="project" value="TreeGrafter"/>
</dbReference>
<feature type="chain" id="PRO_5024326609" evidence="4">
    <location>
        <begin position="31"/>
        <end position="439"/>
    </location>
</feature>
<evidence type="ECO:0000256" key="3">
    <source>
        <dbReference type="ARBA" id="ARBA00022729"/>
    </source>
</evidence>
<name>A0A5Q2FE69_9ACTN</name>
<dbReference type="Pfam" id="PF01547">
    <property type="entry name" value="SBP_bac_1"/>
    <property type="match status" value="1"/>
</dbReference>
<keyword evidence="2" id="KW-0813">Transport</keyword>
<dbReference type="Gene3D" id="3.40.190.10">
    <property type="entry name" value="Periplasmic binding protein-like II"/>
    <property type="match status" value="2"/>
</dbReference>
<evidence type="ECO:0000313" key="5">
    <source>
        <dbReference type="EMBL" id="QGF22546.1"/>
    </source>
</evidence>
<dbReference type="PANTHER" id="PTHR30061">
    <property type="entry name" value="MALTOSE-BINDING PERIPLASMIC PROTEIN"/>
    <property type="match status" value="1"/>
</dbReference>
<evidence type="ECO:0000256" key="1">
    <source>
        <dbReference type="ARBA" id="ARBA00008520"/>
    </source>
</evidence>
<protein>
    <submittedName>
        <fullName evidence="5">Extracellular solute-binding protein</fullName>
    </submittedName>
</protein>
<comment type="similarity">
    <text evidence="1">Belongs to the bacterial solute-binding protein 1 family.</text>
</comment>
<sequence>MDQARTSRTRRRRALAMAVATGMAVTVALSGCSTNQGGSSPTLTWYINPDDGGQAQIAQRCSSASGGKYTIQTSLLPRDASSQREQLARRLAAGDSSLDIMSLDPPFMPELAEPGFLAPVPQDLATSSTKNAVEGAVKGATWKGKIVAVPFWANTQLLWYKKSVAQQAGLDMSQPVTWDQLIAAAEKTGKQLGVQGIRSESMTVWVNALYESQGQHIITNPQASGADYQLGLDSAAGTEAARIIGTIGQKGLGGPGITTQNESITMKNWQADKGSFMVNWPFVYAATQSAVKQGSVQQSLVDDMGWALYPRVKADQPTAPPLGGIVLGVGAKSKHVDLAYQAVSCIVSPANQAYYFVSNGNPPADKTAYDDPAVRAKYPMADTIRESLDLAKPRPQTPYYNEISTSIQQRWTPLSSVSASTPKDTQDFVQAVLKGERLL</sequence>
<feature type="signal peptide" evidence="4">
    <location>
        <begin position="1"/>
        <end position="30"/>
    </location>
</feature>
<evidence type="ECO:0000313" key="6">
    <source>
        <dbReference type="Proteomes" id="UP000386847"/>
    </source>
</evidence>
<dbReference type="EMBL" id="CP045725">
    <property type="protein sequence ID" value="QGF22546.1"/>
    <property type="molecule type" value="Genomic_DNA"/>
</dbReference>
<dbReference type="GO" id="GO:0042956">
    <property type="term" value="P:maltodextrin transmembrane transport"/>
    <property type="evidence" value="ECO:0007669"/>
    <property type="project" value="TreeGrafter"/>
</dbReference>
<organism evidence="5 6">
    <name type="scientific">Raineyella fluvialis</name>
    <dbReference type="NCBI Taxonomy" id="2662261"/>
    <lineage>
        <taxon>Bacteria</taxon>
        <taxon>Bacillati</taxon>
        <taxon>Actinomycetota</taxon>
        <taxon>Actinomycetes</taxon>
        <taxon>Propionibacteriales</taxon>
        <taxon>Propionibacteriaceae</taxon>
        <taxon>Raineyella</taxon>
    </lineage>
</organism>
<accession>A0A5Q2FE69</accession>
<dbReference type="GO" id="GO:0055052">
    <property type="term" value="C:ATP-binding cassette (ABC) transporter complex, substrate-binding subunit-containing"/>
    <property type="evidence" value="ECO:0007669"/>
    <property type="project" value="TreeGrafter"/>
</dbReference>
<reference evidence="5 6" key="1">
    <citation type="submission" date="2019-10" db="EMBL/GenBank/DDBJ databases">
        <title>Genomic analysis of Raineyella sp. CBA3103.</title>
        <authorList>
            <person name="Roh S.W."/>
        </authorList>
    </citation>
    <scope>NUCLEOTIDE SEQUENCE [LARGE SCALE GENOMIC DNA]</scope>
    <source>
        <strain evidence="5 6">CBA3103</strain>
    </source>
</reference>
<keyword evidence="3 4" id="KW-0732">Signal</keyword>
<dbReference type="InterPro" id="IPR006059">
    <property type="entry name" value="SBP"/>
</dbReference>
<dbReference type="PANTHER" id="PTHR30061:SF50">
    <property type="entry name" value="MALTOSE_MALTODEXTRIN-BINDING PERIPLASMIC PROTEIN"/>
    <property type="match status" value="1"/>
</dbReference>
<dbReference type="SUPFAM" id="SSF53850">
    <property type="entry name" value="Periplasmic binding protein-like II"/>
    <property type="match status" value="1"/>
</dbReference>
<evidence type="ECO:0000256" key="2">
    <source>
        <dbReference type="ARBA" id="ARBA00022448"/>
    </source>
</evidence>
<dbReference type="RefSeq" id="WP_153571056.1">
    <property type="nucleotide sequence ID" value="NZ_CP045725.1"/>
</dbReference>
<dbReference type="GO" id="GO:0015768">
    <property type="term" value="P:maltose transport"/>
    <property type="evidence" value="ECO:0007669"/>
    <property type="project" value="TreeGrafter"/>
</dbReference>
<proteinExistence type="inferred from homology"/>
<dbReference type="Proteomes" id="UP000386847">
    <property type="component" value="Chromosome"/>
</dbReference>
<dbReference type="AlphaFoldDB" id="A0A5Q2FE69"/>
<evidence type="ECO:0000256" key="4">
    <source>
        <dbReference type="SAM" id="SignalP"/>
    </source>
</evidence>
<dbReference type="KEGG" id="rain:Rai3103_01295"/>
<keyword evidence="6" id="KW-1185">Reference proteome</keyword>
<gene>
    <name evidence="5" type="ORF">Rai3103_01295</name>
</gene>
<dbReference type="PROSITE" id="PS51257">
    <property type="entry name" value="PROKAR_LIPOPROTEIN"/>
    <property type="match status" value="1"/>
</dbReference>